<dbReference type="InterPro" id="IPR045647">
    <property type="entry name" value="DUF6401"/>
</dbReference>
<dbReference type="EMBL" id="BAAARW010000019">
    <property type="protein sequence ID" value="GAA2428990.1"/>
    <property type="molecule type" value="Genomic_DNA"/>
</dbReference>
<name>A0ABN3JFM9_9ACTN</name>
<evidence type="ECO:0000313" key="2">
    <source>
        <dbReference type="Proteomes" id="UP001501231"/>
    </source>
</evidence>
<proteinExistence type="predicted"/>
<evidence type="ECO:0000313" key="1">
    <source>
        <dbReference type="EMBL" id="GAA2428990.1"/>
    </source>
</evidence>
<organism evidence="1 2">
    <name type="scientific">Actinomadura vinacea</name>
    <dbReference type="NCBI Taxonomy" id="115336"/>
    <lineage>
        <taxon>Bacteria</taxon>
        <taxon>Bacillati</taxon>
        <taxon>Actinomycetota</taxon>
        <taxon>Actinomycetes</taxon>
        <taxon>Streptosporangiales</taxon>
        <taxon>Thermomonosporaceae</taxon>
        <taxon>Actinomadura</taxon>
    </lineage>
</organism>
<dbReference type="Proteomes" id="UP001501231">
    <property type="component" value="Unassembled WGS sequence"/>
</dbReference>
<dbReference type="RefSeq" id="WP_344591729.1">
    <property type="nucleotide sequence ID" value="NZ_BAAARW010000019.1"/>
</dbReference>
<accession>A0ABN3JFM9</accession>
<keyword evidence="2" id="KW-1185">Reference proteome</keyword>
<reference evidence="1 2" key="1">
    <citation type="journal article" date="2019" name="Int. J. Syst. Evol. Microbiol.">
        <title>The Global Catalogue of Microorganisms (GCM) 10K type strain sequencing project: providing services to taxonomists for standard genome sequencing and annotation.</title>
        <authorList>
            <consortium name="The Broad Institute Genomics Platform"/>
            <consortium name="The Broad Institute Genome Sequencing Center for Infectious Disease"/>
            <person name="Wu L."/>
            <person name="Ma J."/>
        </authorList>
    </citation>
    <scope>NUCLEOTIDE SEQUENCE [LARGE SCALE GENOMIC DNA]</scope>
    <source>
        <strain evidence="1 2">JCM 3325</strain>
    </source>
</reference>
<sequence>MSEELGFLVRDIGEAGIAEMAGSPALAADVDQHAAAVRDLLVGPGGSHPEPDALMTYLHGFAEDAFKRGWWPDSTRDWEFVRIVTVCWMMRQGGPPRSGDDSVG</sequence>
<comment type="caution">
    <text evidence="1">The sequence shown here is derived from an EMBL/GenBank/DDBJ whole genome shotgun (WGS) entry which is preliminary data.</text>
</comment>
<protein>
    <submittedName>
        <fullName evidence="1">Uncharacterized protein</fullName>
    </submittedName>
</protein>
<gene>
    <name evidence="1" type="ORF">GCM10010191_47760</name>
</gene>
<dbReference type="Pfam" id="PF19939">
    <property type="entry name" value="DUF6401"/>
    <property type="match status" value="1"/>
</dbReference>